<feature type="signal peptide" evidence="1">
    <location>
        <begin position="1"/>
        <end position="23"/>
    </location>
</feature>
<organism evidence="2 3">
    <name type="scientific">Gnathostoma spinigerum</name>
    <dbReference type="NCBI Taxonomy" id="75299"/>
    <lineage>
        <taxon>Eukaryota</taxon>
        <taxon>Metazoa</taxon>
        <taxon>Ecdysozoa</taxon>
        <taxon>Nematoda</taxon>
        <taxon>Chromadorea</taxon>
        <taxon>Rhabditida</taxon>
        <taxon>Spirurina</taxon>
        <taxon>Gnathostomatomorpha</taxon>
        <taxon>Gnathostomatoidea</taxon>
        <taxon>Gnathostomatidae</taxon>
        <taxon>Gnathostoma</taxon>
    </lineage>
</organism>
<gene>
    <name evidence="2" type="ORF">AB6A40_010973</name>
</gene>
<sequence>MASFKLLFLFVTIALFIMSDASSESVEKDEESQPSYVKKTYMRIHHGGMNMRRRKIPLPLPSEELDDMIDRLVELDQSSAKDKPK</sequence>
<keyword evidence="3" id="KW-1185">Reference proteome</keyword>
<dbReference type="EMBL" id="JBGFUD010016185">
    <property type="protein sequence ID" value="MFH4984264.1"/>
    <property type="molecule type" value="Genomic_DNA"/>
</dbReference>
<feature type="chain" id="PRO_5044895959" evidence="1">
    <location>
        <begin position="24"/>
        <end position="85"/>
    </location>
</feature>
<dbReference type="Proteomes" id="UP001608902">
    <property type="component" value="Unassembled WGS sequence"/>
</dbReference>
<reference evidence="2 3" key="1">
    <citation type="submission" date="2024-08" db="EMBL/GenBank/DDBJ databases">
        <title>Gnathostoma spinigerum genome.</title>
        <authorList>
            <person name="Gonzalez-Bertolin B."/>
            <person name="Monzon S."/>
            <person name="Zaballos A."/>
            <person name="Jimenez P."/>
            <person name="Dekumyoy P."/>
            <person name="Varona S."/>
            <person name="Cuesta I."/>
            <person name="Sumanam S."/>
            <person name="Adisakwattana P."/>
            <person name="Gasser R.B."/>
            <person name="Hernandez-Gonzalez A."/>
            <person name="Young N.D."/>
            <person name="Perteguer M.J."/>
        </authorList>
    </citation>
    <scope>NUCLEOTIDE SEQUENCE [LARGE SCALE GENOMIC DNA]</scope>
    <source>
        <strain evidence="2">AL3</strain>
        <tissue evidence="2">Liver</tissue>
    </source>
</reference>
<protein>
    <submittedName>
        <fullName evidence="2">Uncharacterized protein</fullName>
    </submittedName>
</protein>
<comment type="caution">
    <text evidence="2">The sequence shown here is derived from an EMBL/GenBank/DDBJ whole genome shotgun (WGS) entry which is preliminary data.</text>
</comment>
<evidence type="ECO:0000313" key="2">
    <source>
        <dbReference type="EMBL" id="MFH4984264.1"/>
    </source>
</evidence>
<proteinExistence type="predicted"/>
<evidence type="ECO:0000256" key="1">
    <source>
        <dbReference type="SAM" id="SignalP"/>
    </source>
</evidence>
<evidence type="ECO:0000313" key="3">
    <source>
        <dbReference type="Proteomes" id="UP001608902"/>
    </source>
</evidence>
<accession>A0ABD6F0W6</accession>
<dbReference type="AlphaFoldDB" id="A0ABD6F0W6"/>
<name>A0ABD6F0W6_9BILA</name>
<keyword evidence="1" id="KW-0732">Signal</keyword>